<keyword evidence="2" id="KW-0963">Cytoplasm</keyword>
<dbReference type="EMBL" id="CAJFCJ010000007">
    <property type="protein sequence ID" value="CAD5117297.1"/>
    <property type="molecule type" value="Genomic_DNA"/>
</dbReference>
<dbReference type="PROSITE" id="PS50975">
    <property type="entry name" value="ATP_GRASP"/>
    <property type="match status" value="1"/>
</dbReference>
<keyword evidence="4 6" id="KW-0547">Nucleotide-binding</keyword>
<dbReference type="GO" id="GO:0005737">
    <property type="term" value="C:cytoplasm"/>
    <property type="evidence" value="ECO:0007669"/>
    <property type="project" value="UniProtKB-SubCell"/>
</dbReference>
<comment type="subcellular location">
    <subcellularLocation>
        <location evidence="1">Cytoplasm</location>
    </subcellularLocation>
</comment>
<dbReference type="GO" id="GO:0005524">
    <property type="term" value="F:ATP binding"/>
    <property type="evidence" value="ECO:0007669"/>
    <property type="project" value="UniProtKB-UniRule"/>
</dbReference>
<dbReference type="Proteomes" id="UP000549394">
    <property type="component" value="Unassembled WGS sequence"/>
</dbReference>
<evidence type="ECO:0000313" key="8">
    <source>
        <dbReference type="EMBL" id="CAD5117297.1"/>
    </source>
</evidence>
<dbReference type="InterPro" id="IPR011761">
    <property type="entry name" value="ATP-grasp"/>
</dbReference>
<dbReference type="GO" id="GO:0046872">
    <property type="term" value="F:metal ion binding"/>
    <property type="evidence" value="ECO:0007669"/>
    <property type="project" value="InterPro"/>
</dbReference>
<dbReference type="InterPro" id="IPR004344">
    <property type="entry name" value="TTL/TTLL_fam"/>
</dbReference>
<dbReference type="GO" id="GO:0015630">
    <property type="term" value="C:microtubule cytoskeleton"/>
    <property type="evidence" value="ECO:0007669"/>
    <property type="project" value="TreeGrafter"/>
</dbReference>
<evidence type="ECO:0000313" key="9">
    <source>
        <dbReference type="Proteomes" id="UP000549394"/>
    </source>
</evidence>
<organism evidence="8 9">
    <name type="scientific">Dimorphilus gyrociliatus</name>
    <dbReference type="NCBI Taxonomy" id="2664684"/>
    <lineage>
        <taxon>Eukaryota</taxon>
        <taxon>Metazoa</taxon>
        <taxon>Spiralia</taxon>
        <taxon>Lophotrochozoa</taxon>
        <taxon>Annelida</taxon>
        <taxon>Polychaeta</taxon>
        <taxon>Polychaeta incertae sedis</taxon>
        <taxon>Dinophilidae</taxon>
        <taxon>Dimorphilus</taxon>
    </lineage>
</organism>
<protein>
    <submittedName>
        <fullName evidence="8">DgyrCDS6084</fullName>
    </submittedName>
</protein>
<name>A0A7I8VRS7_9ANNE</name>
<dbReference type="PANTHER" id="PTHR45870">
    <property type="entry name" value="TUBULIN MONOGLYCYLASE TTLL3"/>
    <property type="match status" value="1"/>
</dbReference>
<reference evidence="8 9" key="1">
    <citation type="submission" date="2020-08" db="EMBL/GenBank/DDBJ databases">
        <authorList>
            <person name="Hejnol A."/>
        </authorList>
    </citation>
    <scope>NUCLEOTIDE SEQUENCE [LARGE SCALE GENOMIC DNA]</scope>
</reference>
<evidence type="ECO:0000256" key="1">
    <source>
        <dbReference type="ARBA" id="ARBA00004496"/>
    </source>
</evidence>
<dbReference type="SUPFAM" id="SSF56059">
    <property type="entry name" value="Glutathione synthetase ATP-binding domain-like"/>
    <property type="match status" value="1"/>
</dbReference>
<dbReference type="OrthoDB" id="202825at2759"/>
<proteinExistence type="predicted"/>
<dbReference type="Pfam" id="PF03133">
    <property type="entry name" value="TTL"/>
    <property type="match status" value="1"/>
</dbReference>
<keyword evidence="5 6" id="KW-0067">ATP-binding</keyword>
<sequence length="658" mass="76409">MKACLMKVNYDPRYTSSTFEDRFRITSGIYTTPDKKSTKKIKERISVDFSSNDKRLSQKEQFRRSEGSFKITSSKSPASGVQLARILEEHNQTITRSYTMPEYCNPSKNKLKKSEYLELERKARVAADKAIRNKKIFQILGPYNSLRLALRRRGWVERFSNIPAADKENEDVTEGDDKRKVIKPWLEDNGIYAIMSHCVRNCTPTFLFSVKSQDVDTRLIKSGQVVNHYGKAKHFTTKVGLSVNIRNVPWYENANPNQFFPRSYKLDEADERDSFIDDFRLTACVSLLKHFVNNHKNDLTKDTTKTISLKSLEMAISQCELFIAERHHEDLDKKSNKKLQDEEWDILLMDSYTLIHEGARVTNVTENMLDICKELIKKLQPLLPQYDLDGNRNVWILKPGAKSRGRGIYCFDKLHVILRSSEEAGEGAMPIVQKYIERPLLIHNRKFDIRQWFLVTDWNPLTYWFYNDCYIRFCSADYTLADFDRSIHLSNNIIQKGYSNNNAKLPDDHMWSKDEFIDYLRSESKEDQWKKKIVPAMKLAIKCSLLCSQELVESRKQAFELYGADFILTEDLQPWLLEINSSPTMAKNTRVTKIMVDNVLEDTLKVVLDRKTDKSCSTGHFELGFQQQSISQVNASTDSHSLSIQGRKILKPKPALKR</sequence>
<evidence type="ECO:0000256" key="3">
    <source>
        <dbReference type="ARBA" id="ARBA00022598"/>
    </source>
</evidence>
<dbReference type="Gene3D" id="3.30.470.20">
    <property type="entry name" value="ATP-grasp fold, B domain"/>
    <property type="match status" value="1"/>
</dbReference>
<dbReference type="PANTHER" id="PTHR45870:SF2">
    <property type="entry name" value="TUBULIN MONOGLYCYLASE TTLL3"/>
    <property type="match status" value="1"/>
</dbReference>
<dbReference type="InterPro" id="IPR051437">
    <property type="entry name" value="TTLL_monoglycylase"/>
</dbReference>
<keyword evidence="3" id="KW-0436">Ligase</keyword>
<dbReference type="AlphaFoldDB" id="A0A7I8VRS7"/>
<evidence type="ECO:0000256" key="6">
    <source>
        <dbReference type="PROSITE-ProRule" id="PRU00409"/>
    </source>
</evidence>
<accession>A0A7I8VRS7</accession>
<evidence type="ECO:0000256" key="5">
    <source>
        <dbReference type="ARBA" id="ARBA00022840"/>
    </source>
</evidence>
<comment type="caution">
    <text evidence="8">The sequence shown here is derived from an EMBL/GenBank/DDBJ whole genome shotgun (WGS) entry which is preliminary data.</text>
</comment>
<keyword evidence="9" id="KW-1185">Reference proteome</keyword>
<gene>
    <name evidence="8" type="ORF">DGYR_LOCUS5834</name>
</gene>
<evidence type="ECO:0000256" key="2">
    <source>
        <dbReference type="ARBA" id="ARBA00022490"/>
    </source>
</evidence>
<dbReference type="GO" id="GO:0070736">
    <property type="term" value="F:protein-glycine ligase activity, initiating"/>
    <property type="evidence" value="ECO:0007669"/>
    <property type="project" value="TreeGrafter"/>
</dbReference>
<feature type="domain" description="ATP-grasp" evidence="7">
    <location>
        <begin position="564"/>
        <end position="608"/>
    </location>
</feature>
<evidence type="ECO:0000259" key="7">
    <source>
        <dbReference type="PROSITE" id="PS50975"/>
    </source>
</evidence>
<dbReference type="PROSITE" id="PS51221">
    <property type="entry name" value="TTL"/>
    <property type="match status" value="1"/>
</dbReference>
<evidence type="ECO:0000256" key="4">
    <source>
        <dbReference type="ARBA" id="ARBA00022741"/>
    </source>
</evidence>